<dbReference type="WBParaSite" id="SPAL_0000562300.1">
    <property type="protein sequence ID" value="SPAL_0000562300.1"/>
    <property type="gene ID" value="SPAL_0000562300"/>
</dbReference>
<accession>A0A0N5BI39</accession>
<protein>
    <submittedName>
        <fullName evidence="2">Uncharacterized protein</fullName>
    </submittedName>
</protein>
<evidence type="ECO:0000313" key="1">
    <source>
        <dbReference type="Proteomes" id="UP000046392"/>
    </source>
</evidence>
<keyword evidence="1" id="KW-1185">Reference proteome</keyword>
<reference evidence="2" key="1">
    <citation type="submission" date="2017-02" db="UniProtKB">
        <authorList>
            <consortium name="WormBaseParasite"/>
        </authorList>
    </citation>
    <scope>IDENTIFICATION</scope>
</reference>
<evidence type="ECO:0000313" key="2">
    <source>
        <dbReference type="WBParaSite" id="SPAL_0000562300.1"/>
    </source>
</evidence>
<dbReference type="Proteomes" id="UP000046392">
    <property type="component" value="Unplaced"/>
</dbReference>
<sequence>MDRIYKNKFNEEHFFVNVFGTPRWDDPCIKDVKATLRDKKGVLDGPKNLTKNREFHLYKYKSSNILIDELFVKIKYKCNDEDKALKKKIPQSCIQNKEGKEMSIKTSDKVTVYFDTELFNCNLGDIRLKPVDKQNISKTKMQ</sequence>
<name>A0A0N5BI39_STREA</name>
<proteinExistence type="predicted"/>
<dbReference type="AlphaFoldDB" id="A0A0N5BI39"/>
<organism evidence="1 2">
    <name type="scientific">Strongyloides papillosus</name>
    <name type="common">Intestinal threadworm</name>
    <dbReference type="NCBI Taxonomy" id="174720"/>
    <lineage>
        <taxon>Eukaryota</taxon>
        <taxon>Metazoa</taxon>
        <taxon>Ecdysozoa</taxon>
        <taxon>Nematoda</taxon>
        <taxon>Chromadorea</taxon>
        <taxon>Rhabditida</taxon>
        <taxon>Tylenchina</taxon>
        <taxon>Panagrolaimomorpha</taxon>
        <taxon>Strongyloidoidea</taxon>
        <taxon>Strongyloididae</taxon>
        <taxon>Strongyloides</taxon>
    </lineage>
</organism>